<dbReference type="Gene3D" id="3.30.110.30">
    <property type="entry name" value="C-terminal domain of ProRS"/>
    <property type="match status" value="1"/>
</dbReference>
<evidence type="ECO:0000256" key="7">
    <source>
        <dbReference type="ARBA" id="ARBA00047671"/>
    </source>
</evidence>
<evidence type="ECO:0000256" key="4">
    <source>
        <dbReference type="ARBA" id="ARBA00022840"/>
    </source>
</evidence>
<dbReference type="Gene3D" id="3.30.930.10">
    <property type="entry name" value="Bira Bifunctional Protein, Domain 2"/>
    <property type="match status" value="1"/>
</dbReference>
<dbReference type="EC" id="6.1.1.15" evidence="8"/>
<dbReference type="InterPro" id="IPR002316">
    <property type="entry name" value="Pro-tRNA-ligase_IIa"/>
</dbReference>
<dbReference type="PANTHER" id="PTHR43382">
    <property type="entry name" value="PROLYL-TRNA SYNTHETASE"/>
    <property type="match status" value="1"/>
</dbReference>
<comment type="subcellular location">
    <subcellularLocation>
        <location evidence="8">Cytoplasm</location>
    </subcellularLocation>
</comment>
<comment type="similarity">
    <text evidence="8">Belongs to the class-II aminoacyl-tRNA synthetase family. ProS type 3 subfamily.</text>
</comment>
<name>A0ABY5TUU2_9BACT</name>
<comment type="subunit">
    <text evidence="8">Homodimer.</text>
</comment>
<evidence type="ECO:0000313" key="10">
    <source>
        <dbReference type="EMBL" id="UWD34429.1"/>
    </source>
</evidence>
<dbReference type="SUPFAM" id="SSF64586">
    <property type="entry name" value="C-terminal domain of ProRS"/>
    <property type="match status" value="1"/>
</dbReference>
<dbReference type="InterPro" id="IPR036621">
    <property type="entry name" value="Anticodon-bd_dom_sf"/>
</dbReference>
<sequence length="476" mass="55335">MKKLDKITPWKEDFAQWYVDVIKNGQLIEYGPVKGTIIFKPNSYAIWENIQTELNRKFKQKGIQNVYLPMLIPDFFINTEKEHVAGFAPELVTVTHIGDKKLHNNLYIRPTSEVLFADLFKKNIESYKDLPLIYNQWTSVMRWEKTTNPFLRNSEFLWQEGHTIHSEATEARKLTRDMIKLYEKFLRKYLAIPTIIGKKTPREKFAGACSTYTIEAMMKDGKALQSGTSHYLAQNFSRAFKITFTNKKNEDEFAYQTSWGLSTRLLGALIMTHGDDSGIVIPPKIAPIQVDILELFPSKNPKVSKTVDHLEKWLLKKLRVRVDRSDNLPGYKAANSEIQGVPIRVEVGPKDVEEGVVTVVRRDTFEKEKVKIEIVREWIEEKLIQIQEQMYQRAKERLEANTVIVSNYEDFKKEIANNKFVIIPFNGDEKEEERIQKETGATARCIPFKYLKPTDEGTCIFSRKPSKRYVLFAKAY</sequence>
<dbReference type="SUPFAM" id="SSF55681">
    <property type="entry name" value="Class II aaRS and biotin synthetases"/>
    <property type="match status" value="1"/>
</dbReference>
<comment type="catalytic activity">
    <reaction evidence="7 8">
        <text>tRNA(Pro) + L-proline + ATP = L-prolyl-tRNA(Pro) + AMP + diphosphate</text>
        <dbReference type="Rhea" id="RHEA:14305"/>
        <dbReference type="Rhea" id="RHEA-COMP:9700"/>
        <dbReference type="Rhea" id="RHEA-COMP:9702"/>
        <dbReference type="ChEBI" id="CHEBI:30616"/>
        <dbReference type="ChEBI" id="CHEBI:33019"/>
        <dbReference type="ChEBI" id="CHEBI:60039"/>
        <dbReference type="ChEBI" id="CHEBI:78442"/>
        <dbReference type="ChEBI" id="CHEBI:78532"/>
        <dbReference type="ChEBI" id="CHEBI:456215"/>
        <dbReference type="EC" id="6.1.1.15"/>
    </reaction>
</comment>
<dbReference type="Pfam" id="PF03129">
    <property type="entry name" value="HGTP_anticodon"/>
    <property type="match status" value="1"/>
</dbReference>
<keyword evidence="4 8" id="KW-0067">ATP-binding</keyword>
<dbReference type="HAMAP" id="MF_01571">
    <property type="entry name" value="Pro_tRNA_synth_type3"/>
    <property type="match status" value="1"/>
</dbReference>
<keyword evidence="3 8" id="KW-0547">Nucleotide-binding</keyword>
<dbReference type="NCBIfam" id="TIGR00408">
    <property type="entry name" value="proS_fam_I"/>
    <property type="match status" value="1"/>
</dbReference>
<keyword evidence="11" id="KW-1185">Reference proteome</keyword>
<dbReference type="InterPro" id="IPR004154">
    <property type="entry name" value="Anticodon-bd"/>
</dbReference>
<dbReference type="InterPro" id="IPR006195">
    <property type="entry name" value="aa-tRNA-synth_II"/>
</dbReference>
<dbReference type="Gene3D" id="3.40.50.800">
    <property type="entry name" value="Anticodon-binding domain"/>
    <property type="match status" value="1"/>
</dbReference>
<dbReference type="GO" id="GO:0004827">
    <property type="term" value="F:proline-tRNA ligase activity"/>
    <property type="evidence" value="ECO:0007669"/>
    <property type="project" value="UniProtKB-EC"/>
</dbReference>
<dbReference type="PRINTS" id="PR01046">
    <property type="entry name" value="TRNASYNTHPRO"/>
</dbReference>
<comment type="domain">
    <text evidence="8">Consists of three domains: the N-terminal catalytic domain, the anticodon-binding domain and the C-terminal extension.</text>
</comment>
<dbReference type="Proteomes" id="UP001058364">
    <property type="component" value="Chromosome"/>
</dbReference>
<dbReference type="CDD" id="cd00778">
    <property type="entry name" value="ProRS_core_arch_euk"/>
    <property type="match status" value="1"/>
</dbReference>
<keyword evidence="6 8" id="KW-0030">Aminoacyl-tRNA synthetase</keyword>
<dbReference type="PROSITE" id="PS50862">
    <property type="entry name" value="AA_TRNA_LIGASE_II"/>
    <property type="match status" value="1"/>
</dbReference>
<evidence type="ECO:0000256" key="5">
    <source>
        <dbReference type="ARBA" id="ARBA00022917"/>
    </source>
</evidence>
<evidence type="ECO:0000259" key="9">
    <source>
        <dbReference type="PROSITE" id="PS50862"/>
    </source>
</evidence>
<dbReference type="SUPFAM" id="SSF52954">
    <property type="entry name" value="Class II aaRS ABD-related"/>
    <property type="match status" value="1"/>
</dbReference>
<comment type="function">
    <text evidence="8">Catalyzes the attachment of proline to tRNA(Pro) in a two-step reaction: proline is first activated by ATP to form Pro-AMP and then transferred to the acceptor end of tRNA(Pro).</text>
</comment>
<dbReference type="SMART" id="SM00946">
    <property type="entry name" value="ProRS-C_1"/>
    <property type="match status" value="1"/>
</dbReference>
<feature type="domain" description="Aminoacyl-transfer RNA synthetases class-II family profile" evidence="9">
    <location>
        <begin position="35"/>
        <end position="282"/>
    </location>
</feature>
<keyword evidence="2 8" id="KW-0436">Ligase</keyword>
<dbReference type="InterPro" id="IPR045864">
    <property type="entry name" value="aa-tRNA-synth_II/BPL/LPL"/>
</dbReference>
<dbReference type="RefSeq" id="WP_027123225.1">
    <property type="nucleotide sequence ID" value="NZ_CP103423.1"/>
</dbReference>
<dbReference type="InterPro" id="IPR002314">
    <property type="entry name" value="aa-tRNA-synt_IIb"/>
</dbReference>
<accession>A0ABY5TUU2</accession>
<dbReference type="EMBL" id="CP103423">
    <property type="protein sequence ID" value="UWD34429.1"/>
    <property type="molecule type" value="Genomic_DNA"/>
</dbReference>
<gene>
    <name evidence="8 10" type="primary">proS</name>
    <name evidence="10" type="ORF">NX772_01200</name>
</gene>
<evidence type="ECO:0000256" key="8">
    <source>
        <dbReference type="HAMAP-Rule" id="MF_01571"/>
    </source>
</evidence>
<evidence type="ECO:0000256" key="6">
    <source>
        <dbReference type="ARBA" id="ARBA00023146"/>
    </source>
</evidence>
<dbReference type="InterPro" id="IPR017449">
    <property type="entry name" value="Pro-tRNA_synth_II"/>
</dbReference>
<dbReference type="InterPro" id="IPR016061">
    <property type="entry name" value="Pro-tRNA_ligase_II_C"/>
</dbReference>
<evidence type="ECO:0000256" key="3">
    <source>
        <dbReference type="ARBA" id="ARBA00022741"/>
    </source>
</evidence>
<evidence type="ECO:0000256" key="2">
    <source>
        <dbReference type="ARBA" id="ARBA00022598"/>
    </source>
</evidence>
<dbReference type="PANTHER" id="PTHR43382:SF2">
    <property type="entry name" value="BIFUNCTIONAL GLUTAMATE_PROLINE--TRNA LIGASE"/>
    <property type="match status" value="1"/>
</dbReference>
<dbReference type="Pfam" id="PF00587">
    <property type="entry name" value="tRNA-synt_2b"/>
    <property type="match status" value="1"/>
</dbReference>
<proteinExistence type="inferred from homology"/>
<keyword evidence="5 8" id="KW-0648">Protein biosynthesis</keyword>
<protein>
    <recommendedName>
        <fullName evidence="8">Proline--tRNA ligase</fullName>
        <ecNumber evidence="8">6.1.1.15</ecNumber>
    </recommendedName>
    <alternativeName>
        <fullName evidence="8">Prolyl-tRNA synthetase</fullName>
        <shortName evidence="8">ProRS</shortName>
    </alternativeName>
</protein>
<dbReference type="InterPro" id="IPR004499">
    <property type="entry name" value="Pro-tRNA-ligase_IIa_arc-type"/>
</dbReference>
<keyword evidence="1 8" id="KW-0963">Cytoplasm</keyword>
<reference evidence="10" key="1">
    <citation type="submission" date="2022-08" db="EMBL/GenBank/DDBJ databases">
        <title>Complete genome sequence of Mycoplasma molare type strain H 542.</title>
        <authorList>
            <person name="Spergser J."/>
        </authorList>
    </citation>
    <scope>NUCLEOTIDE SEQUENCE</scope>
    <source>
        <strain evidence="10">H 542</strain>
    </source>
</reference>
<evidence type="ECO:0000313" key="11">
    <source>
        <dbReference type="Proteomes" id="UP001058364"/>
    </source>
</evidence>
<dbReference type="InterPro" id="IPR033721">
    <property type="entry name" value="ProRS_core_arch_euk"/>
</dbReference>
<dbReference type="Pfam" id="PF09180">
    <property type="entry name" value="ProRS-C_1"/>
    <property type="match status" value="1"/>
</dbReference>
<evidence type="ECO:0000256" key="1">
    <source>
        <dbReference type="ARBA" id="ARBA00022490"/>
    </source>
</evidence>
<organism evidence="10 11">
    <name type="scientific">Mesomycoplasma molare</name>
    <dbReference type="NCBI Taxonomy" id="171288"/>
    <lineage>
        <taxon>Bacteria</taxon>
        <taxon>Bacillati</taxon>
        <taxon>Mycoplasmatota</taxon>
        <taxon>Mycoplasmoidales</taxon>
        <taxon>Metamycoplasmataceae</taxon>
        <taxon>Mesomycoplasma</taxon>
    </lineage>
</organism>